<protein>
    <submittedName>
        <fullName evidence="7">Fatty acyl-AMP ligase</fullName>
    </submittedName>
</protein>
<keyword evidence="2 7" id="KW-0436">Ligase</keyword>
<accession>A0A3N6P370</accession>
<dbReference type="InterPro" id="IPR042099">
    <property type="entry name" value="ANL_N_sf"/>
</dbReference>
<keyword evidence="5" id="KW-0812">Transmembrane</keyword>
<dbReference type="InterPro" id="IPR045851">
    <property type="entry name" value="AMP-bd_C_sf"/>
</dbReference>
<evidence type="ECO:0000259" key="6">
    <source>
        <dbReference type="Pfam" id="PF00501"/>
    </source>
</evidence>
<reference evidence="7 8" key="1">
    <citation type="journal article" date="2018" name="ACS Chem. Biol.">
        <title>Ketoreductase domain dysfunction expands chemodiversity: malyngamide biosynthesis in the cyanobacterium Okeania hirsuta.</title>
        <authorList>
            <person name="Moss N.A."/>
            <person name="Leao T."/>
            <person name="Rankin M."/>
            <person name="McCullough T.M."/>
            <person name="Qu P."/>
            <person name="Korobeynikov A."/>
            <person name="Smith J.L."/>
            <person name="Gerwick L."/>
            <person name="Gerwick W.H."/>
        </authorList>
    </citation>
    <scope>NUCLEOTIDE SEQUENCE [LARGE SCALE GENOMIC DNA]</scope>
    <source>
        <strain evidence="7 8">PAB10Feb10-1</strain>
    </source>
</reference>
<name>A0A3N6P370_9CYAN</name>
<keyword evidence="5" id="KW-0472">Membrane</keyword>
<dbReference type="PANTHER" id="PTHR22754:SF32">
    <property type="entry name" value="DISCO-INTERACTING PROTEIN 2"/>
    <property type="match status" value="1"/>
</dbReference>
<feature type="transmembrane region" description="Helical" evidence="5">
    <location>
        <begin position="75"/>
        <end position="95"/>
    </location>
</feature>
<dbReference type="InterPro" id="IPR040097">
    <property type="entry name" value="FAAL/FAAC"/>
</dbReference>
<gene>
    <name evidence="7" type="ORF">D5R40_27210</name>
</gene>
<evidence type="ECO:0000313" key="8">
    <source>
        <dbReference type="Proteomes" id="UP000269154"/>
    </source>
</evidence>
<dbReference type="FunFam" id="3.40.50.12780:FF:000013">
    <property type="entry name" value="Long-chain-fatty-acid--AMP ligase FadD32"/>
    <property type="match status" value="1"/>
</dbReference>
<feature type="domain" description="AMP-dependent synthetase/ligase" evidence="6">
    <location>
        <begin position="17"/>
        <end position="413"/>
    </location>
</feature>
<dbReference type="InterPro" id="IPR000873">
    <property type="entry name" value="AMP-dep_synth/lig_dom"/>
</dbReference>
<keyword evidence="3" id="KW-0276">Fatty acid metabolism</keyword>
<dbReference type="Gene3D" id="3.40.50.12780">
    <property type="entry name" value="N-terminal domain of ligase-like"/>
    <property type="match status" value="1"/>
</dbReference>
<dbReference type="Gene3D" id="3.30.300.30">
    <property type="match status" value="1"/>
</dbReference>
<dbReference type="GO" id="GO:0005886">
    <property type="term" value="C:plasma membrane"/>
    <property type="evidence" value="ECO:0007669"/>
    <property type="project" value="TreeGrafter"/>
</dbReference>
<dbReference type="RefSeq" id="WP_124155464.1">
    <property type="nucleotide sequence ID" value="NZ_CAWOLW010000163.1"/>
</dbReference>
<dbReference type="GO" id="GO:0070566">
    <property type="term" value="F:adenylyltransferase activity"/>
    <property type="evidence" value="ECO:0007669"/>
    <property type="project" value="TreeGrafter"/>
</dbReference>
<dbReference type="EMBL" id="RCBY01000245">
    <property type="protein sequence ID" value="RQH27535.1"/>
    <property type="molecule type" value="Genomic_DNA"/>
</dbReference>
<evidence type="ECO:0000256" key="2">
    <source>
        <dbReference type="ARBA" id="ARBA00022598"/>
    </source>
</evidence>
<evidence type="ECO:0000313" key="7">
    <source>
        <dbReference type="EMBL" id="RQH27535.1"/>
    </source>
</evidence>
<dbReference type="Pfam" id="PF00501">
    <property type="entry name" value="AMP-binding"/>
    <property type="match status" value="1"/>
</dbReference>
<comment type="similarity">
    <text evidence="1">Belongs to the ATP-dependent AMP-binding enzyme family.</text>
</comment>
<dbReference type="SUPFAM" id="SSF56801">
    <property type="entry name" value="Acetyl-CoA synthetase-like"/>
    <property type="match status" value="1"/>
</dbReference>
<sequence>MNIIDKKIKTLVDLLQNRAIENPKQIAYTFLVDGETDTISFTYQQLEQHSRAIATYLQSVCPPGERALLIYQPGLEYISAFFGCLYAGIIAVPAYPPRPNRSLARIQTIIRDTEAKVALTTKSIISTLERRASETPELNSLGWLATDHIPDNVAEKWLEPNINENTLAFLQYTSGSTATPKGVMITHQNLLHNSSLIHQCFGHSVESKGVIWLPPYHDMGLIGGIVQPLYGAFPVILMSPLMFLQSPVRWLKAISQHQGTTSGGPNFAYDLCVRKIKAEQIQHLDLSSWEVAFNGAEPISAQVLERFARTFEVCGFRREAFYPCYGMAEATLIISGGDKLAPPVQTTIATNALEQNQIVLVSETEGTKTLVGCGQTLPDQQIKIVHPEKLTLCAEGEVGEIWVSGPSIAEGYWRKPEETKQTFEAFITDALTPRAFMRTGDLGFLEGNELFVTGRLKDVIIINGRNHYPQDIEWTVEQSHPMIRPGCVAGFSVEVAGEEHLVVVAEVERNFRQLLHGSQKSKVKSQKYNSTNESIGLVKLDFFSQRNGKSDTENVDNSQDLVKSIQRSVSRNHDLQIYQILLLKPGAIPKTSSGKVQRYACREGFLAGTLQIFE</sequence>
<keyword evidence="4" id="KW-0443">Lipid metabolism</keyword>
<keyword evidence="8" id="KW-1185">Reference proteome</keyword>
<dbReference type="OrthoDB" id="428071at2"/>
<evidence type="ECO:0000256" key="4">
    <source>
        <dbReference type="ARBA" id="ARBA00023098"/>
    </source>
</evidence>
<evidence type="ECO:0000256" key="1">
    <source>
        <dbReference type="ARBA" id="ARBA00006432"/>
    </source>
</evidence>
<proteinExistence type="inferred from homology"/>
<dbReference type="CDD" id="cd05931">
    <property type="entry name" value="FAAL"/>
    <property type="match status" value="1"/>
</dbReference>
<comment type="caution">
    <text evidence="7">The sequence shown here is derived from an EMBL/GenBank/DDBJ whole genome shotgun (WGS) entry which is preliminary data.</text>
</comment>
<evidence type="ECO:0000256" key="5">
    <source>
        <dbReference type="SAM" id="Phobius"/>
    </source>
</evidence>
<dbReference type="GO" id="GO:0071766">
    <property type="term" value="P:Actinobacterium-type cell wall biogenesis"/>
    <property type="evidence" value="ECO:0007669"/>
    <property type="project" value="UniProtKB-ARBA"/>
</dbReference>
<dbReference type="AlphaFoldDB" id="A0A3N6P370"/>
<dbReference type="GO" id="GO:0006633">
    <property type="term" value="P:fatty acid biosynthetic process"/>
    <property type="evidence" value="ECO:0007669"/>
    <property type="project" value="TreeGrafter"/>
</dbReference>
<dbReference type="Proteomes" id="UP000269154">
    <property type="component" value="Unassembled WGS sequence"/>
</dbReference>
<dbReference type="PANTHER" id="PTHR22754">
    <property type="entry name" value="DISCO-INTERACTING PROTEIN 2 DIP2 -RELATED"/>
    <property type="match status" value="1"/>
</dbReference>
<organism evidence="7 8">
    <name type="scientific">Okeania hirsuta</name>
    <dbReference type="NCBI Taxonomy" id="1458930"/>
    <lineage>
        <taxon>Bacteria</taxon>
        <taxon>Bacillati</taxon>
        <taxon>Cyanobacteriota</taxon>
        <taxon>Cyanophyceae</taxon>
        <taxon>Oscillatoriophycideae</taxon>
        <taxon>Oscillatoriales</taxon>
        <taxon>Microcoleaceae</taxon>
        <taxon>Okeania</taxon>
    </lineage>
</organism>
<evidence type="ECO:0000256" key="3">
    <source>
        <dbReference type="ARBA" id="ARBA00022832"/>
    </source>
</evidence>
<keyword evidence="5" id="KW-1133">Transmembrane helix</keyword>
<dbReference type="GO" id="GO:0016874">
    <property type="term" value="F:ligase activity"/>
    <property type="evidence" value="ECO:0007669"/>
    <property type="project" value="UniProtKB-KW"/>
</dbReference>